<feature type="region of interest" description="Disordered" evidence="3">
    <location>
        <begin position="1020"/>
        <end position="1042"/>
    </location>
</feature>
<evidence type="ECO:0000259" key="4">
    <source>
        <dbReference type="PROSITE" id="PS50031"/>
    </source>
</evidence>
<dbReference type="Proteomes" id="UP000016088">
    <property type="component" value="Unassembled WGS sequence"/>
</dbReference>
<evidence type="ECO:0000256" key="1">
    <source>
        <dbReference type="ARBA" id="ARBA00022837"/>
    </source>
</evidence>
<dbReference type="HOGENOM" id="CLU_285772_0_0_1"/>
<feature type="compositionally biased region" description="Low complexity" evidence="3">
    <location>
        <begin position="740"/>
        <end position="752"/>
    </location>
</feature>
<dbReference type="SMART" id="SM00027">
    <property type="entry name" value="EH"/>
    <property type="match status" value="3"/>
</dbReference>
<feature type="domain" description="EH" evidence="4">
    <location>
        <begin position="139"/>
        <end position="229"/>
    </location>
</feature>
<feature type="domain" description="EF-hand" evidence="5">
    <location>
        <begin position="295"/>
        <end position="330"/>
    </location>
</feature>
<evidence type="ECO:0000256" key="2">
    <source>
        <dbReference type="ARBA" id="ARBA00023054"/>
    </source>
</evidence>
<dbReference type="OMA" id="DYQKFSQ"/>
<dbReference type="Gene3D" id="1.10.238.10">
    <property type="entry name" value="EF-hand"/>
    <property type="match status" value="3"/>
</dbReference>
<feature type="region of interest" description="Disordered" evidence="3">
    <location>
        <begin position="721"/>
        <end position="752"/>
    </location>
</feature>
<dbReference type="GeneID" id="25033566"/>
<keyword evidence="7" id="KW-1185">Reference proteome</keyword>
<dbReference type="GO" id="GO:0005886">
    <property type="term" value="C:plasma membrane"/>
    <property type="evidence" value="ECO:0007669"/>
    <property type="project" value="TreeGrafter"/>
</dbReference>
<feature type="domain" description="EH" evidence="4">
    <location>
        <begin position="9"/>
        <end position="92"/>
    </location>
</feature>
<dbReference type="VEuPathDB" id="FungiDB:SOCG_04604"/>
<protein>
    <submittedName>
        <fullName evidence="6">EPS15 repeat family actin cortical patch component</fullName>
    </submittedName>
</protein>
<dbReference type="PROSITE" id="PS00018">
    <property type="entry name" value="EF_HAND_1"/>
    <property type="match status" value="1"/>
</dbReference>
<dbReference type="GO" id="GO:0032153">
    <property type="term" value="C:cell division site"/>
    <property type="evidence" value="ECO:0007669"/>
    <property type="project" value="EnsemblFungi"/>
</dbReference>
<feature type="compositionally biased region" description="Polar residues" evidence="3">
    <location>
        <begin position="943"/>
        <end position="970"/>
    </location>
</feature>
<feature type="compositionally biased region" description="Polar residues" evidence="3">
    <location>
        <begin position="787"/>
        <end position="802"/>
    </location>
</feature>
<dbReference type="PANTHER" id="PTHR11216">
    <property type="entry name" value="EH DOMAIN"/>
    <property type="match status" value="1"/>
</dbReference>
<dbReference type="Pfam" id="PF12763">
    <property type="entry name" value="EH"/>
    <property type="match status" value="3"/>
</dbReference>
<gene>
    <name evidence="6" type="ORF">SOCG_04604</name>
</gene>
<reference evidence="6 7" key="1">
    <citation type="journal article" date="2011" name="Science">
        <title>Comparative functional genomics of the fission yeasts.</title>
        <authorList>
            <person name="Rhind N."/>
            <person name="Chen Z."/>
            <person name="Yassour M."/>
            <person name="Thompson D.A."/>
            <person name="Haas B.J."/>
            <person name="Habib N."/>
            <person name="Wapinski I."/>
            <person name="Roy S."/>
            <person name="Lin M.F."/>
            <person name="Heiman D.I."/>
            <person name="Young S.K."/>
            <person name="Furuya K."/>
            <person name="Guo Y."/>
            <person name="Pidoux A."/>
            <person name="Chen H.M."/>
            <person name="Robbertse B."/>
            <person name="Goldberg J.M."/>
            <person name="Aoki K."/>
            <person name="Bayne E.H."/>
            <person name="Berlin A.M."/>
            <person name="Desjardins C.A."/>
            <person name="Dobbs E."/>
            <person name="Dukaj L."/>
            <person name="Fan L."/>
            <person name="FitzGerald M.G."/>
            <person name="French C."/>
            <person name="Gujja S."/>
            <person name="Hansen K."/>
            <person name="Keifenheim D."/>
            <person name="Levin J.Z."/>
            <person name="Mosher R.A."/>
            <person name="Mueller C.A."/>
            <person name="Pfiffner J."/>
            <person name="Priest M."/>
            <person name="Russ C."/>
            <person name="Smialowska A."/>
            <person name="Swoboda P."/>
            <person name="Sykes S.M."/>
            <person name="Vaughn M."/>
            <person name="Vengrova S."/>
            <person name="Yoder R."/>
            <person name="Zeng Q."/>
            <person name="Allshire R."/>
            <person name="Baulcombe D."/>
            <person name="Birren B.W."/>
            <person name="Brown W."/>
            <person name="Ekwall K."/>
            <person name="Kellis M."/>
            <person name="Leatherwood J."/>
            <person name="Levin H."/>
            <person name="Margalit H."/>
            <person name="Martienssen R."/>
            <person name="Nieduszynski C.A."/>
            <person name="Spatafora J.W."/>
            <person name="Friedman N."/>
            <person name="Dalgaard J.Z."/>
            <person name="Baumann P."/>
            <person name="Niki H."/>
            <person name="Regev A."/>
            <person name="Nusbaum C."/>
        </authorList>
    </citation>
    <scope>NUCLEOTIDE SEQUENCE [LARGE SCALE GENOMIC DNA]</scope>
    <source>
        <strain evidence="7">yFS286</strain>
    </source>
</reference>
<feature type="compositionally biased region" description="Basic and acidic residues" evidence="3">
    <location>
        <begin position="514"/>
        <end position="531"/>
    </location>
</feature>
<feature type="domain" description="EH" evidence="4">
    <location>
        <begin position="262"/>
        <end position="351"/>
    </location>
</feature>
<feature type="region of interest" description="Disordered" evidence="3">
    <location>
        <begin position="651"/>
        <end position="705"/>
    </location>
</feature>
<feature type="compositionally biased region" description="Polar residues" evidence="3">
    <location>
        <begin position="470"/>
        <end position="482"/>
    </location>
</feature>
<name>S9Q5L7_SCHOY</name>
<accession>S9Q5L7</accession>
<dbReference type="InterPro" id="IPR000261">
    <property type="entry name" value="EH_dom"/>
</dbReference>
<sequence>MSLNLSPEEHNGFDQLFKIADKQDIGVLTGEEAVPFLEKSGLVPQVLGQIWQIADSENRGFLTFSAFSVAMRLIALAQEKRAFDYRNPGKIPYFSNVQLSNIDSSSIVQPFGSSASTAPASVRSNSTGSIPLPPIAPEEINRYQKMYTTVCSADSLMDGERASSIFGRAPLSTEVLAQIWNLVDTHKRGALDIREFNTGMHLVNLLLNGTLKTLPPAIPPSFIASAVLSMPASSAQSPPAQNSMRTPNIAPPADPWSIPPQDINNFCQLFYNVDKTRKGYISGSEAYSFFLASKLPEDVLAQIWDLSDTNSSGKLNLGEFCIALFLIKMKLQGKELPSELSPSTLTSVSPLMQHNSPVVSPQSTSQPTVQASTTQSKTVQPIRTSSGTEDLLSLDQVSFSPSPQPQRPSSDSKPQPNQEISQKYPYNTQPLQAAHTSGLVASPTSAASPLSGFIPQSNFGQSIAKVNMDKSNVSSTTGTSQVAAPVPQMPSNEHTKAAAELPKLEAQLQQATDSNRKLEQESKAISDSHSDIQTKLSEIRRAYNEELAKTKQITSETDAKRLQTQQMKKDYGILEATMEALKKQNDEKRVAIEEAHADLEAATTMLDNANASVQALKNDIANQEQSLTNLHKELDAVTQQLVNLDRENKSLSQKKEGLSLNISNSERELSTSKNELESQTKNRTKNISPSRELPNSTHGEEALPSPLTKIDEKAKEGLHNGQSLQQSNNLFEGPLRDVRSPSINSTASSSISKNPFHRLKYSENTSPVSNFWENEFASTVFPHNASKDTSLYTNPTSQTPSLDTEMRYSLKPESSFGENNNYPELSSFVSQRGSPVSSDMAKLTQSNEDVPALSENSENRLGYKPPVPPSRREKSASSKSAEEEFPPIQFNEPEEESSDDDDEQKKTVRRFSSTPFENSDEHLKASTATHVEHEPHHPISHFPTLNNSYPEIENVNQQHSFYVGDSSDSNRPFDFETANESDNEEPSSQPLPVASDSTEDAFNVDEFSNDFQHLQAAEVNDEEDHDAFENGESKVMNINKFP</sequence>
<dbReference type="SMART" id="SM00054">
    <property type="entry name" value="EFh"/>
    <property type="match status" value="3"/>
</dbReference>
<dbReference type="PANTHER" id="PTHR11216:SF170">
    <property type="entry name" value="DYNAMIN ASSOCIATED PROTEIN 160, ISOFORM D"/>
    <property type="match status" value="1"/>
</dbReference>
<feature type="region of interest" description="Disordered" evidence="3">
    <location>
        <begin position="509"/>
        <end position="531"/>
    </location>
</feature>
<evidence type="ECO:0000313" key="7">
    <source>
        <dbReference type="Proteomes" id="UP000016088"/>
    </source>
</evidence>
<evidence type="ECO:0000259" key="5">
    <source>
        <dbReference type="PROSITE" id="PS50222"/>
    </source>
</evidence>
<dbReference type="RefSeq" id="XP_013017804.1">
    <property type="nucleotide sequence ID" value="XM_013162350.1"/>
</dbReference>
<dbReference type="GO" id="GO:0005737">
    <property type="term" value="C:cytoplasm"/>
    <property type="evidence" value="ECO:0007669"/>
    <property type="project" value="TreeGrafter"/>
</dbReference>
<feature type="compositionally biased region" description="Polar residues" evidence="3">
    <location>
        <begin position="681"/>
        <end position="697"/>
    </location>
</feature>
<feature type="compositionally biased region" description="Polar residues" evidence="3">
    <location>
        <begin position="816"/>
        <end position="848"/>
    </location>
</feature>
<dbReference type="eggNOG" id="KOG0998">
    <property type="taxonomic scope" value="Eukaryota"/>
</dbReference>
<dbReference type="OrthoDB" id="524326at2759"/>
<feature type="compositionally biased region" description="Acidic residues" evidence="3">
    <location>
        <begin position="892"/>
        <end position="902"/>
    </location>
</feature>
<evidence type="ECO:0000313" key="6">
    <source>
        <dbReference type="EMBL" id="EPX75362.1"/>
    </source>
</evidence>
<feature type="compositionally biased region" description="Polar residues" evidence="3">
    <location>
        <begin position="721"/>
        <end position="730"/>
    </location>
</feature>
<dbReference type="PROSITE" id="PS50031">
    <property type="entry name" value="EH"/>
    <property type="match status" value="3"/>
</dbReference>
<feature type="domain" description="EF-hand" evidence="5">
    <location>
        <begin position="171"/>
        <end position="206"/>
    </location>
</feature>
<feature type="compositionally biased region" description="Basic and acidic residues" evidence="3">
    <location>
        <begin position="870"/>
        <end position="882"/>
    </location>
</feature>
<dbReference type="GO" id="GO:0016197">
    <property type="term" value="P:endosomal transport"/>
    <property type="evidence" value="ECO:0007669"/>
    <property type="project" value="TreeGrafter"/>
</dbReference>
<dbReference type="InterPro" id="IPR018247">
    <property type="entry name" value="EF_Hand_1_Ca_BS"/>
</dbReference>
<dbReference type="CDD" id="cd00052">
    <property type="entry name" value="EH"/>
    <property type="match status" value="3"/>
</dbReference>
<keyword evidence="2" id="KW-0175">Coiled coil</keyword>
<feature type="compositionally biased region" description="Basic and acidic residues" evidence="3">
    <location>
        <begin position="665"/>
        <end position="680"/>
    </location>
</feature>
<dbReference type="EMBL" id="KE503206">
    <property type="protein sequence ID" value="EPX75362.1"/>
    <property type="molecule type" value="Genomic_DNA"/>
</dbReference>
<feature type="compositionally biased region" description="Low complexity" evidence="3">
    <location>
        <begin position="347"/>
        <end position="376"/>
    </location>
</feature>
<dbReference type="InterPro" id="IPR002048">
    <property type="entry name" value="EF_hand_dom"/>
</dbReference>
<feature type="region of interest" description="Disordered" evidence="3">
    <location>
        <begin position="470"/>
        <end position="495"/>
    </location>
</feature>
<evidence type="ECO:0000256" key="3">
    <source>
        <dbReference type="SAM" id="MobiDB-lite"/>
    </source>
</evidence>
<feature type="compositionally biased region" description="Basic and acidic residues" evidence="3">
    <location>
        <begin position="919"/>
        <end position="937"/>
    </location>
</feature>
<feature type="region of interest" description="Disordered" evidence="3">
    <location>
        <begin position="785"/>
        <end position="998"/>
    </location>
</feature>
<feature type="compositionally biased region" description="Polar residues" evidence="3">
    <location>
        <begin position="377"/>
        <end position="388"/>
    </location>
</feature>
<dbReference type="InterPro" id="IPR011992">
    <property type="entry name" value="EF-hand-dom_pair"/>
</dbReference>
<organism evidence="6 7">
    <name type="scientific">Schizosaccharomyces octosporus (strain yFS286)</name>
    <name type="common">Fission yeast</name>
    <name type="synonym">Octosporomyces octosporus</name>
    <dbReference type="NCBI Taxonomy" id="483514"/>
    <lineage>
        <taxon>Eukaryota</taxon>
        <taxon>Fungi</taxon>
        <taxon>Dikarya</taxon>
        <taxon>Ascomycota</taxon>
        <taxon>Taphrinomycotina</taxon>
        <taxon>Schizosaccharomycetes</taxon>
        <taxon>Schizosaccharomycetales</taxon>
        <taxon>Schizosaccharomycetaceae</taxon>
        <taxon>Schizosaccharomyces</taxon>
    </lineage>
</organism>
<keyword evidence="1" id="KW-0106">Calcium</keyword>
<dbReference type="SUPFAM" id="SSF47473">
    <property type="entry name" value="EF-hand"/>
    <property type="match status" value="3"/>
</dbReference>
<dbReference type="AlphaFoldDB" id="S9Q5L7"/>
<dbReference type="PROSITE" id="PS50222">
    <property type="entry name" value="EF_HAND_2"/>
    <property type="match status" value="2"/>
</dbReference>
<feature type="region of interest" description="Disordered" evidence="3">
    <location>
        <begin position="347"/>
        <end position="422"/>
    </location>
</feature>
<dbReference type="GO" id="GO:0006897">
    <property type="term" value="P:endocytosis"/>
    <property type="evidence" value="ECO:0007669"/>
    <property type="project" value="TreeGrafter"/>
</dbReference>
<dbReference type="GO" id="GO:0035838">
    <property type="term" value="C:growing cell tip"/>
    <property type="evidence" value="ECO:0007669"/>
    <property type="project" value="EnsemblFungi"/>
</dbReference>
<proteinExistence type="predicted"/>
<feature type="compositionally biased region" description="Low complexity" evidence="3">
    <location>
        <begin position="396"/>
        <end position="416"/>
    </location>
</feature>
<dbReference type="GO" id="GO:0005509">
    <property type="term" value="F:calcium ion binding"/>
    <property type="evidence" value="ECO:0007669"/>
    <property type="project" value="InterPro"/>
</dbReference>